<dbReference type="RefSeq" id="WP_020894346.1">
    <property type="nucleotide sequence ID" value="NZ_ATMR01000091.1"/>
</dbReference>
<dbReference type="EMBL" id="ATMR01000091">
    <property type="protein sequence ID" value="EPR73446.1"/>
    <property type="molecule type" value="Genomic_DNA"/>
</dbReference>
<name>S7VTN9_9FLAO</name>
<organism evidence="1 2">
    <name type="scientific">Winogradskyella psychrotolerans RS-3</name>
    <dbReference type="NCBI Taxonomy" id="641526"/>
    <lineage>
        <taxon>Bacteria</taxon>
        <taxon>Pseudomonadati</taxon>
        <taxon>Bacteroidota</taxon>
        <taxon>Flavobacteriia</taxon>
        <taxon>Flavobacteriales</taxon>
        <taxon>Flavobacteriaceae</taxon>
        <taxon>Winogradskyella</taxon>
    </lineage>
</organism>
<dbReference type="AlphaFoldDB" id="S7VTN9"/>
<proteinExistence type="predicted"/>
<accession>S7VTN9</accession>
<reference evidence="1 2" key="1">
    <citation type="journal article" date="2013" name="Genome Announc.">
        <title>Draft Genome Sequence of Winogradskyella psychrotolerans RS-3T, Isolated from the Marine Transect of Kongsfjorden, Ny-Alesund, Svalbard, Arctic Ocean.</title>
        <authorList>
            <person name="Kumar Pinnaka A."/>
            <person name="Ara S."/>
            <person name="Singh A."/>
            <person name="Shivaji S."/>
        </authorList>
    </citation>
    <scope>NUCLEOTIDE SEQUENCE [LARGE SCALE GENOMIC DNA]</scope>
    <source>
        <strain evidence="1 2">RS-3</strain>
    </source>
</reference>
<dbReference type="OrthoDB" id="1423480at2"/>
<protein>
    <submittedName>
        <fullName evidence="1">Uncharacterized protein</fullName>
    </submittedName>
</protein>
<keyword evidence="2" id="KW-1185">Reference proteome</keyword>
<sequence>MLKLLKLNSEIEKVLEFQIEINHTINNCLYNGIWVTQIPEKYFDNQVEKIIKLIDESIDYNDDKNIFFINSLLDDIEEFINNLNDILDNYLKNKFDRELVSHTLVYPNNPPTISPMDLEFPSPTNNNDDKALYIIDIISGFYGKESGGNYGNIESVLEEEFNLNENEIEIIYLRAHITYTLMLHNKMVISVGKFLQDIVKVYNRRKSNIEENLLSINPENLKLEFNLSKTNLGHLFYNLYEVGIIAKDKSDTKDERTSLKNYINHANIFYLDKSTFAKAQKMTRAMPVARDTDSKEVTKEIIFLNDVVDRLNTRIDSLTNINDNLKKRNH</sequence>
<evidence type="ECO:0000313" key="1">
    <source>
        <dbReference type="EMBL" id="EPR73446.1"/>
    </source>
</evidence>
<evidence type="ECO:0000313" key="2">
    <source>
        <dbReference type="Proteomes" id="UP000014962"/>
    </source>
</evidence>
<dbReference type="Proteomes" id="UP000014962">
    <property type="component" value="Unassembled WGS sequence"/>
</dbReference>
<comment type="caution">
    <text evidence="1">The sequence shown here is derived from an EMBL/GenBank/DDBJ whole genome shotgun (WGS) entry which is preliminary data.</text>
</comment>
<gene>
    <name evidence="1" type="ORF">ADIWIN_1476</name>
</gene>